<protein>
    <submittedName>
        <fullName evidence="1">Uncharacterized protein</fullName>
    </submittedName>
</protein>
<accession>A0A497JIQ2</accession>
<sequence length="117" mass="14036">MLTKFLRNVKLEIRKGRFTRRMIKFPELLEERIRTAQAFRKRAEKAKEGFEEVDEKVDPIKKLDFFVQFKIEELGYRLFKDPGIEDPQGIYNRARYKAKKIAKEIAELHEKFVKVSS</sequence>
<organism evidence="1 2">
    <name type="scientific">Candidatus Iainarchaeum sp</name>
    <dbReference type="NCBI Taxonomy" id="3101447"/>
    <lineage>
        <taxon>Archaea</taxon>
        <taxon>Candidatus Iainarchaeota</taxon>
        <taxon>Candidatus Iainarchaeia</taxon>
        <taxon>Candidatus Iainarchaeales</taxon>
        <taxon>Candidatus Iainarchaeaceae</taxon>
        <taxon>Candidatus Iainarchaeum</taxon>
    </lineage>
</organism>
<reference evidence="1 2" key="1">
    <citation type="submission" date="2018-06" db="EMBL/GenBank/DDBJ databases">
        <title>Extensive metabolic versatility and redundancy in microbially diverse, dynamic hydrothermal sediments.</title>
        <authorList>
            <person name="Dombrowski N."/>
            <person name="Teske A."/>
            <person name="Baker B.J."/>
        </authorList>
    </citation>
    <scope>NUCLEOTIDE SEQUENCE [LARGE SCALE GENOMIC DNA]</scope>
    <source>
        <strain evidence="1">B51_G17</strain>
    </source>
</reference>
<name>A0A497JIQ2_9ARCH</name>
<gene>
    <name evidence="1" type="ORF">DRO04_01140</name>
</gene>
<proteinExistence type="predicted"/>
<dbReference type="Proteomes" id="UP000278031">
    <property type="component" value="Unassembled WGS sequence"/>
</dbReference>
<evidence type="ECO:0000313" key="2">
    <source>
        <dbReference type="Proteomes" id="UP000278031"/>
    </source>
</evidence>
<evidence type="ECO:0000313" key="1">
    <source>
        <dbReference type="EMBL" id="RLG70800.1"/>
    </source>
</evidence>
<comment type="caution">
    <text evidence="1">The sequence shown here is derived from an EMBL/GenBank/DDBJ whole genome shotgun (WGS) entry which is preliminary data.</text>
</comment>
<dbReference type="EMBL" id="QMWP01000031">
    <property type="protein sequence ID" value="RLG70800.1"/>
    <property type="molecule type" value="Genomic_DNA"/>
</dbReference>
<feature type="non-terminal residue" evidence="1">
    <location>
        <position position="117"/>
    </location>
</feature>
<dbReference type="AlphaFoldDB" id="A0A497JIQ2"/>